<evidence type="ECO:0000259" key="4">
    <source>
        <dbReference type="PROSITE" id="PS01124"/>
    </source>
</evidence>
<evidence type="ECO:0000313" key="5">
    <source>
        <dbReference type="EMBL" id="MFD0689131.1"/>
    </source>
</evidence>
<keyword evidence="3" id="KW-0804">Transcription</keyword>
<evidence type="ECO:0000256" key="3">
    <source>
        <dbReference type="ARBA" id="ARBA00023163"/>
    </source>
</evidence>
<keyword evidence="6" id="KW-1185">Reference proteome</keyword>
<dbReference type="InterPro" id="IPR050204">
    <property type="entry name" value="AraC_XylS_family_regulators"/>
</dbReference>
<dbReference type="Proteomes" id="UP001597063">
    <property type="component" value="Unassembled WGS sequence"/>
</dbReference>
<evidence type="ECO:0000256" key="1">
    <source>
        <dbReference type="ARBA" id="ARBA00023015"/>
    </source>
</evidence>
<dbReference type="SUPFAM" id="SSF46689">
    <property type="entry name" value="Homeodomain-like"/>
    <property type="match status" value="2"/>
</dbReference>
<dbReference type="Gene3D" id="1.10.10.60">
    <property type="entry name" value="Homeodomain-like"/>
    <property type="match status" value="1"/>
</dbReference>
<comment type="caution">
    <text evidence="5">The sequence shown here is derived from an EMBL/GenBank/DDBJ whole genome shotgun (WGS) entry which is preliminary data.</text>
</comment>
<evidence type="ECO:0000313" key="6">
    <source>
        <dbReference type="Proteomes" id="UP001597063"/>
    </source>
</evidence>
<dbReference type="InterPro" id="IPR018060">
    <property type="entry name" value="HTH_AraC"/>
</dbReference>
<proteinExistence type="predicted"/>
<dbReference type="SMART" id="SM00342">
    <property type="entry name" value="HTH_ARAC"/>
    <property type="match status" value="1"/>
</dbReference>
<sequence>MSKTGARMEPPERSSISSAVAEEITEFMRQTFVGTRSRFARPSGDARFAVRTSQLPEIAGDRIRSTLDYTQTTDPFDYLLFFVVDGGNVLITTPAEGQVELAPGAAVACPVGVPVGFAMRDITLSVLRLPLERLDQMAADAFDAPPGSLRFEALRPVSPAMHRYWRAVVNLTNGALMDDPSPMASPLVAEEMTRNVAIAALHTFPNTTMTAPYTRGPGWVAPAALRRAVAYIEANADQPVTLSAIATAAGIGARALQYAFRAHYGTTPMGYVRRVRLEHAHRELRAADPTQGTTVKAVAARWGFAKPDRFTAAYREAFGVLPSQTLRT</sequence>
<organism evidence="5 6">
    <name type="scientific">Actinomadura fibrosa</name>
    <dbReference type="NCBI Taxonomy" id="111802"/>
    <lineage>
        <taxon>Bacteria</taxon>
        <taxon>Bacillati</taxon>
        <taxon>Actinomycetota</taxon>
        <taxon>Actinomycetes</taxon>
        <taxon>Streptosporangiales</taxon>
        <taxon>Thermomonosporaceae</taxon>
        <taxon>Actinomadura</taxon>
    </lineage>
</organism>
<dbReference type="PROSITE" id="PS01124">
    <property type="entry name" value="HTH_ARAC_FAMILY_2"/>
    <property type="match status" value="1"/>
</dbReference>
<dbReference type="InterPro" id="IPR009057">
    <property type="entry name" value="Homeodomain-like_sf"/>
</dbReference>
<evidence type="ECO:0000256" key="2">
    <source>
        <dbReference type="ARBA" id="ARBA00023125"/>
    </source>
</evidence>
<gene>
    <name evidence="5" type="ORF">ACFQZM_31900</name>
</gene>
<keyword evidence="1" id="KW-0805">Transcription regulation</keyword>
<reference evidence="6" key="1">
    <citation type="journal article" date="2019" name="Int. J. Syst. Evol. Microbiol.">
        <title>The Global Catalogue of Microorganisms (GCM) 10K type strain sequencing project: providing services to taxonomists for standard genome sequencing and annotation.</title>
        <authorList>
            <consortium name="The Broad Institute Genomics Platform"/>
            <consortium name="The Broad Institute Genome Sequencing Center for Infectious Disease"/>
            <person name="Wu L."/>
            <person name="Ma J."/>
        </authorList>
    </citation>
    <scope>NUCLEOTIDE SEQUENCE [LARGE SCALE GENOMIC DNA]</scope>
    <source>
        <strain evidence="6">JCM 9371</strain>
    </source>
</reference>
<dbReference type="EMBL" id="JBHTGP010000016">
    <property type="protein sequence ID" value="MFD0689131.1"/>
    <property type="molecule type" value="Genomic_DNA"/>
</dbReference>
<name>A0ABW2XS13_9ACTN</name>
<dbReference type="Pfam" id="PF12833">
    <property type="entry name" value="HTH_18"/>
    <property type="match status" value="1"/>
</dbReference>
<protein>
    <submittedName>
        <fullName evidence="5">Helix-turn-helix transcriptional regulator</fullName>
    </submittedName>
</protein>
<accession>A0ABW2XS13</accession>
<keyword evidence="2" id="KW-0238">DNA-binding</keyword>
<dbReference type="PANTHER" id="PTHR46796">
    <property type="entry name" value="HTH-TYPE TRANSCRIPTIONAL ACTIVATOR RHAS-RELATED"/>
    <property type="match status" value="1"/>
</dbReference>
<dbReference type="RefSeq" id="WP_207399731.1">
    <property type="nucleotide sequence ID" value="NZ_CAACUY010000034.1"/>
</dbReference>
<feature type="domain" description="HTH araC/xylS-type" evidence="4">
    <location>
        <begin position="226"/>
        <end position="328"/>
    </location>
</feature>